<dbReference type="Gene3D" id="3.30.40.10">
    <property type="entry name" value="Zinc/RING finger domain, C3HC4 (zinc finger)"/>
    <property type="match status" value="1"/>
</dbReference>
<feature type="domain" description="RING-type" evidence="2">
    <location>
        <begin position="68"/>
        <end position="130"/>
    </location>
</feature>
<dbReference type="Proteomes" id="UP001056384">
    <property type="component" value="Chromosome 9"/>
</dbReference>
<keyword evidence="1" id="KW-0863">Zinc-finger</keyword>
<organism evidence="3 4">
    <name type="scientific">Septoria linicola</name>
    <dbReference type="NCBI Taxonomy" id="215465"/>
    <lineage>
        <taxon>Eukaryota</taxon>
        <taxon>Fungi</taxon>
        <taxon>Dikarya</taxon>
        <taxon>Ascomycota</taxon>
        <taxon>Pezizomycotina</taxon>
        <taxon>Dothideomycetes</taxon>
        <taxon>Dothideomycetidae</taxon>
        <taxon>Mycosphaerellales</taxon>
        <taxon>Mycosphaerellaceae</taxon>
        <taxon>Septoria</taxon>
    </lineage>
</organism>
<dbReference type="AlphaFoldDB" id="A0A9Q9EMF0"/>
<keyword evidence="4" id="KW-1185">Reference proteome</keyword>
<evidence type="ECO:0000256" key="1">
    <source>
        <dbReference type="PROSITE-ProRule" id="PRU00175"/>
    </source>
</evidence>
<dbReference type="InterPro" id="IPR013083">
    <property type="entry name" value="Znf_RING/FYVE/PHD"/>
</dbReference>
<protein>
    <submittedName>
        <fullName evidence="3">Zinc finger, RING-type</fullName>
    </submittedName>
</protein>
<dbReference type="PROSITE" id="PS50089">
    <property type="entry name" value="ZF_RING_2"/>
    <property type="match status" value="1"/>
</dbReference>
<keyword evidence="1" id="KW-0479">Metal-binding</keyword>
<sequence length="289" mass="32762">MASHYFVVPVPPEYLPWHTISMLKDPAQKEQYFITDQARVTSTPIESSDQSQCLDGGDCKRDKHYEPCPICFQDLNPSDTTVEPLPGLNDPTQDRLILEHDRCPHVLHAGCFHTIRRNIVGNQNFCPLCRKMWFAYERDFQVLQRLSTILAQVKMGFLGDETQLDGARPVVVMEDDLILSFVSTAYAIKQKQSVAAAVMKFTRWEDGIVAHQDGRKILNLLVANVKHLAGLLLTFRQLQSGLRTMVLSGLGQQIGEMDAEHNGEATRFVDEILLAGIMMWYQRFFAVGH</sequence>
<dbReference type="EMBL" id="CP099426">
    <property type="protein sequence ID" value="USW56746.1"/>
    <property type="molecule type" value="Genomic_DNA"/>
</dbReference>
<keyword evidence="1" id="KW-0862">Zinc</keyword>
<name>A0A9Q9EMF0_9PEZI</name>
<evidence type="ECO:0000313" key="4">
    <source>
        <dbReference type="Proteomes" id="UP001056384"/>
    </source>
</evidence>
<evidence type="ECO:0000313" key="3">
    <source>
        <dbReference type="EMBL" id="USW56746.1"/>
    </source>
</evidence>
<proteinExistence type="predicted"/>
<gene>
    <name evidence="3" type="ORF">Slin15195_G100650</name>
</gene>
<accession>A0A9Q9EMF0</accession>
<evidence type="ECO:0000259" key="2">
    <source>
        <dbReference type="PROSITE" id="PS50089"/>
    </source>
</evidence>
<dbReference type="SUPFAM" id="SSF57850">
    <property type="entry name" value="RING/U-box"/>
    <property type="match status" value="1"/>
</dbReference>
<dbReference type="InterPro" id="IPR001841">
    <property type="entry name" value="Znf_RING"/>
</dbReference>
<reference evidence="3" key="1">
    <citation type="submission" date="2022-06" db="EMBL/GenBank/DDBJ databases">
        <title>Complete genome sequences of two strains of the flax pathogen Septoria linicola.</title>
        <authorList>
            <person name="Lapalu N."/>
            <person name="Simon A."/>
            <person name="Demenou B."/>
            <person name="Paumier D."/>
            <person name="Guillot M.-P."/>
            <person name="Gout L."/>
            <person name="Valade R."/>
        </authorList>
    </citation>
    <scope>NUCLEOTIDE SEQUENCE</scope>
    <source>
        <strain evidence="3">SE15195</strain>
    </source>
</reference>
<dbReference type="GO" id="GO:0008270">
    <property type="term" value="F:zinc ion binding"/>
    <property type="evidence" value="ECO:0007669"/>
    <property type="project" value="UniProtKB-KW"/>
</dbReference>